<evidence type="ECO:0000256" key="3">
    <source>
        <dbReference type="ARBA" id="ARBA00008343"/>
    </source>
</evidence>
<dbReference type="SUPFAM" id="SSF48150">
    <property type="entry name" value="DNA-glycosylase"/>
    <property type="match status" value="1"/>
</dbReference>
<evidence type="ECO:0000256" key="6">
    <source>
        <dbReference type="ARBA" id="ARBA00022485"/>
    </source>
</evidence>
<dbReference type="GO" id="GO:0035485">
    <property type="term" value="F:adenine/guanine mispair binding"/>
    <property type="evidence" value="ECO:0007669"/>
    <property type="project" value="TreeGrafter"/>
</dbReference>
<evidence type="ECO:0000256" key="13">
    <source>
        <dbReference type="ARBA" id="ARBA00023295"/>
    </source>
</evidence>
<evidence type="ECO:0000256" key="9">
    <source>
        <dbReference type="ARBA" id="ARBA00022801"/>
    </source>
</evidence>
<keyword evidence="6" id="KW-0004">4Fe-4S</keyword>
<keyword evidence="17" id="KW-1185">Reference proteome</keyword>
<dbReference type="GO" id="GO:0006284">
    <property type="term" value="P:base-excision repair"/>
    <property type="evidence" value="ECO:0007669"/>
    <property type="project" value="UniProtKB-UniRule"/>
</dbReference>
<evidence type="ECO:0000256" key="8">
    <source>
        <dbReference type="ARBA" id="ARBA00022763"/>
    </source>
</evidence>
<dbReference type="GO" id="GO:0006298">
    <property type="term" value="P:mismatch repair"/>
    <property type="evidence" value="ECO:0007669"/>
    <property type="project" value="TreeGrafter"/>
</dbReference>
<evidence type="ECO:0000313" key="17">
    <source>
        <dbReference type="Proteomes" id="UP000053091"/>
    </source>
</evidence>
<comment type="catalytic activity">
    <reaction evidence="1 14">
        <text>Hydrolyzes free adenine bases from 7,8-dihydro-8-oxoguanine:adenine mismatched double-stranded DNA, leaving an apurinic site.</text>
        <dbReference type="EC" id="3.2.2.31"/>
    </reaction>
</comment>
<name>A0A0S7C1Y4_9BACT</name>
<evidence type="ECO:0000256" key="14">
    <source>
        <dbReference type="RuleBase" id="RU365096"/>
    </source>
</evidence>
<keyword evidence="7" id="KW-0479">Metal-binding</keyword>
<gene>
    <name evidence="16" type="ORF">TBC1_112287</name>
</gene>
<dbReference type="AlphaFoldDB" id="A0A0S7C1Y4"/>
<accession>A0A0S7C1Y4</accession>
<dbReference type="InterPro" id="IPR005760">
    <property type="entry name" value="A/G_AdeGlyc_MutY"/>
</dbReference>
<evidence type="ECO:0000256" key="11">
    <source>
        <dbReference type="ARBA" id="ARBA00023014"/>
    </source>
</evidence>
<feature type="domain" description="HhH-GPD" evidence="15">
    <location>
        <begin position="36"/>
        <end position="187"/>
    </location>
</feature>
<dbReference type="PATRIC" id="fig|1678841.3.peg.2562"/>
<dbReference type="CDD" id="cd00056">
    <property type="entry name" value="ENDO3c"/>
    <property type="match status" value="1"/>
</dbReference>
<dbReference type="CDD" id="cd03431">
    <property type="entry name" value="NUDIX_DNA_Glycosylase_C-MutY"/>
    <property type="match status" value="1"/>
</dbReference>
<keyword evidence="11" id="KW-0411">Iron-sulfur</keyword>
<dbReference type="SUPFAM" id="SSF55811">
    <property type="entry name" value="Nudix"/>
    <property type="match status" value="1"/>
</dbReference>
<dbReference type="InterPro" id="IPR004035">
    <property type="entry name" value="Endouclease-III_FeS-bd_BS"/>
</dbReference>
<evidence type="ECO:0000256" key="10">
    <source>
        <dbReference type="ARBA" id="ARBA00023004"/>
    </source>
</evidence>
<dbReference type="PANTHER" id="PTHR42944:SF1">
    <property type="entry name" value="ADENINE DNA GLYCOSYLASE"/>
    <property type="match status" value="1"/>
</dbReference>
<dbReference type="Pfam" id="PF00730">
    <property type="entry name" value="HhH-GPD"/>
    <property type="match status" value="1"/>
</dbReference>
<dbReference type="RefSeq" id="WP_062042385.1">
    <property type="nucleotide sequence ID" value="NZ_DF968182.1"/>
</dbReference>
<dbReference type="PANTHER" id="PTHR42944">
    <property type="entry name" value="ADENINE DNA GLYCOSYLASE"/>
    <property type="match status" value="1"/>
</dbReference>
<dbReference type="Proteomes" id="UP000053091">
    <property type="component" value="Unassembled WGS sequence"/>
</dbReference>
<dbReference type="STRING" id="1678841.TBC1_112287"/>
<reference evidence="16" key="1">
    <citation type="journal article" date="2015" name="Genome Announc.">
        <title>Draft Genome Sequence of Bacteroidales Strain TBC1, a Novel Isolate from a Methanogenic Wastewater Treatment System.</title>
        <authorList>
            <person name="Tourlousse D.M."/>
            <person name="Matsuura N."/>
            <person name="Sun L."/>
            <person name="Toyonaga M."/>
            <person name="Kuroda K."/>
            <person name="Ohashi A."/>
            <person name="Cruz R."/>
            <person name="Yamaguchi T."/>
            <person name="Sekiguchi Y."/>
        </authorList>
    </citation>
    <scope>NUCLEOTIDE SEQUENCE [LARGE SCALE GENOMIC DNA]</scope>
    <source>
        <strain evidence="16">TBC1</strain>
    </source>
</reference>
<proteinExistence type="inferred from homology"/>
<evidence type="ECO:0000256" key="1">
    <source>
        <dbReference type="ARBA" id="ARBA00000843"/>
    </source>
</evidence>
<keyword evidence="8 14" id="KW-0227">DNA damage</keyword>
<dbReference type="GO" id="GO:0046872">
    <property type="term" value="F:metal ion binding"/>
    <property type="evidence" value="ECO:0007669"/>
    <property type="project" value="UniProtKB-UniRule"/>
</dbReference>
<comment type="function">
    <text evidence="2">Adenine glycosylase active on G-A mispairs. MutY also corrects error-prone DNA synthesis past GO lesions which are due to the oxidatively damaged form of guanine: 7,8-dihydro-8-oxoguanine (8-oxo-dGTP).</text>
</comment>
<dbReference type="GO" id="GO:0000701">
    <property type="term" value="F:purine-specific mismatch base pair DNA N-glycosylase activity"/>
    <property type="evidence" value="ECO:0007669"/>
    <property type="project" value="UniProtKB-EC"/>
</dbReference>
<keyword evidence="10 14" id="KW-0408">Iron</keyword>
<dbReference type="SMART" id="SM00478">
    <property type="entry name" value="ENDO3c"/>
    <property type="match status" value="1"/>
</dbReference>
<dbReference type="NCBIfam" id="TIGR01084">
    <property type="entry name" value="mutY"/>
    <property type="match status" value="1"/>
</dbReference>
<dbReference type="GO" id="GO:0034039">
    <property type="term" value="F:8-oxo-7,8-dihydroguanine DNA N-glycosylase activity"/>
    <property type="evidence" value="ECO:0007669"/>
    <property type="project" value="TreeGrafter"/>
</dbReference>
<dbReference type="PROSITE" id="PS00764">
    <property type="entry name" value="ENDONUCLEASE_III_1"/>
    <property type="match status" value="1"/>
</dbReference>
<dbReference type="InterPro" id="IPR015797">
    <property type="entry name" value="NUDIX_hydrolase-like_dom_sf"/>
</dbReference>
<evidence type="ECO:0000256" key="2">
    <source>
        <dbReference type="ARBA" id="ARBA00002933"/>
    </source>
</evidence>
<evidence type="ECO:0000313" key="16">
    <source>
        <dbReference type="EMBL" id="GAP44126.1"/>
    </source>
</evidence>
<sequence length="357" mass="41106">MNDFQRKIIQWYNLNKRDLPWRQTLDPYRIWVSEIILQQTRVDQGLAYYERFIARFHDVRQLAEADEQEVLSVWKGLGYYSRARNMHHTARRIVQEYAGVFPETCHQLLRLKGIGKYTAAAIASICSHEPVPVVDGNVVRVFSRIFGIEAMAGTTASFNKVWERSSALIDRDDPGTYNQAVMEFGALCCKPANPGCGQCIFRNDCFAFGNQMVDRLPVKKKEISRRERWFTYLYVRVGGGKVLMQQRPQGDIWQNLWELPLIEADHLLGPAEVSAHPVVNQGGELEEIIAVNPKDYRHILTHQIIHARFYEISGYQTGEAFEAGDYRVMEDPLVTGLPVSRLTDRYLHWRAGNMQGL</sequence>
<evidence type="ECO:0000259" key="15">
    <source>
        <dbReference type="SMART" id="SM00478"/>
    </source>
</evidence>
<dbReference type="GO" id="GO:0032357">
    <property type="term" value="F:oxidized purine DNA binding"/>
    <property type="evidence" value="ECO:0007669"/>
    <property type="project" value="TreeGrafter"/>
</dbReference>
<dbReference type="Pfam" id="PF14815">
    <property type="entry name" value="NUDIX_4"/>
    <property type="match status" value="1"/>
</dbReference>
<evidence type="ECO:0000256" key="7">
    <source>
        <dbReference type="ARBA" id="ARBA00022723"/>
    </source>
</evidence>
<dbReference type="InterPro" id="IPR044298">
    <property type="entry name" value="MIG/MutY"/>
</dbReference>
<keyword evidence="9" id="KW-0378">Hydrolase</keyword>
<dbReference type="InterPro" id="IPR029119">
    <property type="entry name" value="MutY_C"/>
</dbReference>
<dbReference type="Gene3D" id="1.10.340.30">
    <property type="entry name" value="Hypothetical protein, domain 2"/>
    <property type="match status" value="1"/>
</dbReference>
<keyword evidence="12" id="KW-0234">DNA repair</keyword>
<organism evidence="16">
    <name type="scientific">Lentimicrobium saccharophilum</name>
    <dbReference type="NCBI Taxonomy" id="1678841"/>
    <lineage>
        <taxon>Bacteria</taxon>
        <taxon>Pseudomonadati</taxon>
        <taxon>Bacteroidota</taxon>
        <taxon>Bacteroidia</taxon>
        <taxon>Bacteroidales</taxon>
        <taxon>Lentimicrobiaceae</taxon>
        <taxon>Lentimicrobium</taxon>
    </lineage>
</organism>
<comment type="cofactor">
    <cofactor evidence="14">
        <name>[4Fe-4S] cluster</name>
        <dbReference type="ChEBI" id="CHEBI:49883"/>
    </cofactor>
    <text evidence="14">Binds 1 [4Fe-4S] cluster.</text>
</comment>
<evidence type="ECO:0000256" key="5">
    <source>
        <dbReference type="ARBA" id="ARBA00022023"/>
    </source>
</evidence>
<dbReference type="OrthoDB" id="9802365at2"/>
<dbReference type="InterPro" id="IPR023170">
    <property type="entry name" value="HhH_base_excis_C"/>
</dbReference>
<dbReference type="GO" id="GO:0051539">
    <property type="term" value="F:4 iron, 4 sulfur cluster binding"/>
    <property type="evidence" value="ECO:0007669"/>
    <property type="project" value="UniProtKB-UniRule"/>
</dbReference>
<dbReference type="InterPro" id="IPR011257">
    <property type="entry name" value="DNA_glycosylase"/>
</dbReference>
<dbReference type="Gene3D" id="3.90.79.10">
    <property type="entry name" value="Nucleoside Triphosphate Pyrophosphohydrolase"/>
    <property type="match status" value="1"/>
</dbReference>
<evidence type="ECO:0000256" key="4">
    <source>
        <dbReference type="ARBA" id="ARBA00012045"/>
    </source>
</evidence>
<dbReference type="Gene3D" id="1.10.1670.10">
    <property type="entry name" value="Helix-hairpin-Helix base-excision DNA repair enzymes (C-terminal)"/>
    <property type="match status" value="1"/>
</dbReference>
<comment type="similarity">
    <text evidence="3 14">Belongs to the Nth/MutY family.</text>
</comment>
<dbReference type="InterPro" id="IPR003265">
    <property type="entry name" value="HhH-GPD_domain"/>
</dbReference>
<dbReference type="FunFam" id="1.10.340.30:FF:000002">
    <property type="entry name" value="Adenine DNA glycosylase"/>
    <property type="match status" value="1"/>
</dbReference>
<evidence type="ECO:0000256" key="12">
    <source>
        <dbReference type="ARBA" id="ARBA00023204"/>
    </source>
</evidence>
<protein>
    <recommendedName>
        <fullName evidence="5 14">Adenine DNA glycosylase</fullName>
        <ecNumber evidence="4 14">3.2.2.31</ecNumber>
    </recommendedName>
</protein>
<dbReference type="EMBL" id="DF968182">
    <property type="protein sequence ID" value="GAP44126.1"/>
    <property type="molecule type" value="Genomic_DNA"/>
</dbReference>
<keyword evidence="13 14" id="KW-0326">Glycosidase</keyword>
<dbReference type="EC" id="3.2.2.31" evidence="4 14"/>